<evidence type="ECO:0000313" key="1">
    <source>
        <dbReference type="EMBL" id="MDQ7905997.1"/>
    </source>
</evidence>
<accession>A0ABU0ZG10</accession>
<dbReference type="SUPFAM" id="SSF51182">
    <property type="entry name" value="RmlC-like cupins"/>
    <property type="match status" value="1"/>
</dbReference>
<gene>
    <name evidence="1" type="ORF">RB614_15905</name>
</gene>
<protein>
    <recommendedName>
        <fullName evidence="3">Cysteine dioxygenase</fullName>
    </recommendedName>
</protein>
<dbReference type="InterPro" id="IPR011051">
    <property type="entry name" value="RmlC_Cupin_sf"/>
</dbReference>
<dbReference type="RefSeq" id="WP_308713265.1">
    <property type="nucleotide sequence ID" value="NZ_JAVHUY010000013.1"/>
</dbReference>
<organism evidence="1 2">
    <name type="scientific">Phytohabitans maris</name>
    <dbReference type="NCBI Taxonomy" id="3071409"/>
    <lineage>
        <taxon>Bacteria</taxon>
        <taxon>Bacillati</taxon>
        <taxon>Actinomycetota</taxon>
        <taxon>Actinomycetes</taxon>
        <taxon>Micromonosporales</taxon>
        <taxon>Micromonosporaceae</taxon>
    </lineage>
</organism>
<dbReference type="EMBL" id="JAVHUY010000013">
    <property type="protein sequence ID" value="MDQ7905997.1"/>
    <property type="molecule type" value="Genomic_DNA"/>
</dbReference>
<sequence>MAAASTAKTLPDLAEPVLALLGQRDPIRTAEAGDVLRSIGEPAALRHLIGSVLASDDLAEALARRSYPHPLGFDKIILLSQQPLGQLRLHIWWPETARRREHVHNHRFAFASFVVTGEVRMRVYRPSDDGEALVHFRETSLAAEGVWEFQRLGDTRLRLCLNADLGAGSTYAMPADALHRIDASPLLTATLFLETRSVREHSSIYADREGLPRPARRRVFSAADLRDRLSRLDDQLRRAPARQLVAQAG</sequence>
<evidence type="ECO:0008006" key="3">
    <source>
        <dbReference type="Google" id="ProtNLM"/>
    </source>
</evidence>
<comment type="caution">
    <text evidence="1">The sequence shown here is derived from an EMBL/GenBank/DDBJ whole genome shotgun (WGS) entry which is preliminary data.</text>
</comment>
<keyword evidence="2" id="KW-1185">Reference proteome</keyword>
<evidence type="ECO:0000313" key="2">
    <source>
        <dbReference type="Proteomes" id="UP001230908"/>
    </source>
</evidence>
<reference evidence="1 2" key="1">
    <citation type="submission" date="2023-08" db="EMBL/GenBank/DDBJ databases">
        <title>Phytohabitans sansha sp. nov., isolated from marine sediment.</title>
        <authorList>
            <person name="Zhao Y."/>
            <person name="Yi K."/>
        </authorList>
    </citation>
    <scope>NUCLEOTIDE SEQUENCE [LARGE SCALE GENOMIC DNA]</scope>
    <source>
        <strain evidence="1 2">ZYX-F-186</strain>
    </source>
</reference>
<dbReference type="Proteomes" id="UP001230908">
    <property type="component" value="Unassembled WGS sequence"/>
</dbReference>
<proteinExistence type="predicted"/>
<name>A0ABU0ZG10_9ACTN</name>